<dbReference type="InterPro" id="IPR036396">
    <property type="entry name" value="Cyt_P450_sf"/>
</dbReference>
<protein>
    <recommendedName>
        <fullName evidence="8">Cytochrome P450</fullName>
    </recommendedName>
</protein>
<accession>A0ABR3Y6P9</accession>
<evidence type="ECO:0000313" key="6">
    <source>
        <dbReference type="EMBL" id="KAL1883967.1"/>
    </source>
</evidence>
<comment type="caution">
    <text evidence="6">The sequence shown here is derived from an EMBL/GenBank/DDBJ whole genome shotgun (WGS) entry which is preliminary data.</text>
</comment>
<organism evidence="6 7">
    <name type="scientific">Diaporthe australafricana</name>
    <dbReference type="NCBI Taxonomy" id="127596"/>
    <lineage>
        <taxon>Eukaryota</taxon>
        <taxon>Fungi</taxon>
        <taxon>Dikarya</taxon>
        <taxon>Ascomycota</taxon>
        <taxon>Pezizomycotina</taxon>
        <taxon>Sordariomycetes</taxon>
        <taxon>Sordariomycetidae</taxon>
        <taxon>Diaporthales</taxon>
        <taxon>Diaporthaceae</taxon>
        <taxon>Diaporthe</taxon>
    </lineage>
</organism>
<dbReference type="Gene3D" id="1.10.630.10">
    <property type="entry name" value="Cytochrome P450"/>
    <property type="match status" value="1"/>
</dbReference>
<dbReference type="InterPro" id="IPR053007">
    <property type="entry name" value="CYP450_monoxygenase_sec-met"/>
</dbReference>
<dbReference type="Pfam" id="PF00067">
    <property type="entry name" value="p450"/>
    <property type="match status" value="1"/>
</dbReference>
<evidence type="ECO:0000256" key="4">
    <source>
        <dbReference type="ARBA" id="ARBA00023004"/>
    </source>
</evidence>
<keyword evidence="5" id="KW-0503">Monooxygenase</keyword>
<dbReference type="PANTHER" id="PTHR47582:SF1">
    <property type="entry name" value="P450, PUTATIVE (EUROFUNG)-RELATED"/>
    <property type="match status" value="1"/>
</dbReference>
<dbReference type="InterPro" id="IPR002403">
    <property type="entry name" value="Cyt_P450_E_grp-IV"/>
</dbReference>
<dbReference type="CDD" id="cd11040">
    <property type="entry name" value="CYP7_CYP8-like"/>
    <property type="match status" value="1"/>
</dbReference>
<gene>
    <name evidence="6" type="ORF">Daus18300_000075</name>
</gene>
<evidence type="ECO:0000256" key="3">
    <source>
        <dbReference type="ARBA" id="ARBA00022723"/>
    </source>
</evidence>
<name>A0ABR3Y6P9_9PEZI</name>
<keyword evidence="5" id="KW-0560">Oxidoreductase</keyword>
<keyword evidence="3" id="KW-0479">Metal-binding</keyword>
<keyword evidence="4" id="KW-0408">Iron</keyword>
<evidence type="ECO:0000313" key="7">
    <source>
        <dbReference type="Proteomes" id="UP001583177"/>
    </source>
</evidence>
<dbReference type="EMBL" id="JAWRVE010000001">
    <property type="protein sequence ID" value="KAL1883967.1"/>
    <property type="molecule type" value="Genomic_DNA"/>
</dbReference>
<evidence type="ECO:0008006" key="8">
    <source>
        <dbReference type="Google" id="ProtNLM"/>
    </source>
</evidence>
<comment type="similarity">
    <text evidence="2">Belongs to the cytochrome P450 family.</text>
</comment>
<proteinExistence type="inferred from homology"/>
<reference evidence="6 7" key="1">
    <citation type="journal article" date="2024" name="IMA Fungus">
        <title>IMA Genome - F19 : A genome assembly and annotation guide to empower mycologists, including annotated draft genome sequences of Ceratocystis pirilliformis, Diaporthe australafricana, Fusarium ophioides, Paecilomyces lecythidis, and Sporothrix stenoceras.</title>
        <authorList>
            <person name="Aylward J."/>
            <person name="Wilson A.M."/>
            <person name="Visagie C.M."/>
            <person name="Spraker J."/>
            <person name="Barnes I."/>
            <person name="Buitendag C."/>
            <person name="Ceriani C."/>
            <person name="Del Mar Angel L."/>
            <person name="du Plessis D."/>
            <person name="Fuchs T."/>
            <person name="Gasser K."/>
            <person name="Kramer D."/>
            <person name="Li W."/>
            <person name="Munsamy K."/>
            <person name="Piso A."/>
            <person name="Price J.L."/>
            <person name="Sonnekus B."/>
            <person name="Thomas C."/>
            <person name="van der Nest A."/>
            <person name="van Dijk A."/>
            <person name="van Heerden A."/>
            <person name="van Vuuren N."/>
            <person name="Yilmaz N."/>
            <person name="Duong T.A."/>
            <person name="van der Merwe N.A."/>
            <person name="Wingfield M.J."/>
            <person name="Wingfield B.D."/>
        </authorList>
    </citation>
    <scope>NUCLEOTIDE SEQUENCE [LARGE SCALE GENOMIC DNA]</scope>
    <source>
        <strain evidence="6 7">CMW 18300</strain>
    </source>
</reference>
<dbReference type="Proteomes" id="UP001583177">
    <property type="component" value="Unassembled WGS sequence"/>
</dbReference>
<evidence type="ECO:0000256" key="5">
    <source>
        <dbReference type="ARBA" id="ARBA00023033"/>
    </source>
</evidence>
<evidence type="ECO:0000256" key="2">
    <source>
        <dbReference type="ARBA" id="ARBA00010617"/>
    </source>
</evidence>
<dbReference type="SUPFAM" id="SSF48264">
    <property type="entry name" value="Cytochrome P450"/>
    <property type="match status" value="1"/>
</dbReference>
<evidence type="ECO:0000256" key="1">
    <source>
        <dbReference type="ARBA" id="ARBA00001971"/>
    </source>
</evidence>
<dbReference type="InterPro" id="IPR001128">
    <property type="entry name" value="Cyt_P450"/>
</dbReference>
<comment type="cofactor">
    <cofactor evidence="1">
        <name>heme</name>
        <dbReference type="ChEBI" id="CHEBI:30413"/>
    </cofactor>
</comment>
<dbReference type="PRINTS" id="PR00465">
    <property type="entry name" value="EP450IV"/>
</dbReference>
<keyword evidence="7" id="KW-1185">Reference proteome</keyword>
<sequence length="529" mass="58392">MGLLTVLGTVVALVAGCYLLQGFIFSRRDAHEPPYIRPSIPLIGHLLGYIKKGPPYFGDIEAKFPHLAIFSLPIFSFNIYVVTDRQVFAAIQRNAKTVSFAPFAKKLTKILSSVSDTTVRAMDTLSQNEQTRSFARQVHHIEATALSNGASLDRLNLATSQEKLRLVDELVLESSRDPVHLELYDWVQHVVALSATIGFYGPQNPYKNPQHEKDFWTFNSQIPLVSSGLAWLFAPTAHKARNDNIKRYEAYGRAGGAENASDFIKQRTRTLIENGSPPMDAARINTGLDVALISNYAGIAFWTIYHVLSHPGLISAVREEVEKAVVTDEKGGHYTLDLSVLRTSCPLLVSVLQETQRLKTTQAHVREVISDTTISVGGKDCVLKKGNYVQLHGPPVLLSKELWGEDAESFDPYRFIKMKKNSPAGVVPPNQLPAMSFPVWGVAPHICPARFYASTGVLVLTALVVLRLDVSPAGGQGTAWRELEGEFNFSAVARPQEPVHVSVKPRATRMGEWRVVVGTPDTRLQFSVA</sequence>
<dbReference type="PANTHER" id="PTHR47582">
    <property type="entry name" value="P450, PUTATIVE (EUROFUNG)-RELATED"/>
    <property type="match status" value="1"/>
</dbReference>